<dbReference type="OrthoDB" id="5982322at2759"/>
<dbReference type="EMBL" id="CACVKT020001889">
    <property type="protein sequence ID" value="CAC5373436.1"/>
    <property type="molecule type" value="Genomic_DNA"/>
</dbReference>
<organism evidence="1 2">
    <name type="scientific">Mytilus coruscus</name>
    <name type="common">Sea mussel</name>
    <dbReference type="NCBI Taxonomy" id="42192"/>
    <lineage>
        <taxon>Eukaryota</taxon>
        <taxon>Metazoa</taxon>
        <taxon>Spiralia</taxon>
        <taxon>Lophotrochozoa</taxon>
        <taxon>Mollusca</taxon>
        <taxon>Bivalvia</taxon>
        <taxon>Autobranchia</taxon>
        <taxon>Pteriomorphia</taxon>
        <taxon>Mytilida</taxon>
        <taxon>Mytiloidea</taxon>
        <taxon>Mytilidae</taxon>
        <taxon>Mytilinae</taxon>
        <taxon>Mytilus</taxon>
    </lineage>
</organism>
<gene>
    <name evidence="1" type="ORF">MCOR_11196</name>
</gene>
<keyword evidence="2" id="KW-1185">Reference proteome</keyword>
<proteinExistence type="predicted"/>
<sequence>MLPLEKETCINFCQKFLYLNLTLHCTSQLRICDINRNIIIERTNKRYRRKNYGVPSVNVILKYHNTIKAVDRHVTPEMFQRIVTKTGIFIPIGTSICRLCREKLFGNNSIEHVEEALDKLPGKRYRVKVVDTILDLKVTKNKETITNITSFYNFRFESSHLRMWQTYNIDEGKLVTLKSTKNSVQLKVLNDWTEMSFNDLITEGTEQASKQQKEDIHLFYGWLHSRVQEPD</sequence>
<reference evidence="1 2" key="1">
    <citation type="submission" date="2020-06" db="EMBL/GenBank/DDBJ databases">
        <authorList>
            <person name="Li R."/>
            <person name="Bekaert M."/>
        </authorList>
    </citation>
    <scope>NUCLEOTIDE SEQUENCE [LARGE SCALE GENOMIC DNA]</scope>
    <source>
        <strain evidence="2">wild</strain>
    </source>
</reference>
<name>A0A6J8AXE5_MYTCO</name>
<accession>A0A6J8AXE5</accession>
<dbReference type="AlphaFoldDB" id="A0A6J8AXE5"/>
<protein>
    <submittedName>
        <fullName evidence="1">Uncharacterized protein</fullName>
    </submittedName>
</protein>
<evidence type="ECO:0000313" key="1">
    <source>
        <dbReference type="EMBL" id="CAC5373436.1"/>
    </source>
</evidence>
<evidence type="ECO:0000313" key="2">
    <source>
        <dbReference type="Proteomes" id="UP000507470"/>
    </source>
</evidence>
<dbReference type="Proteomes" id="UP000507470">
    <property type="component" value="Unassembled WGS sequence"/>
</dbReference>